<keyword evidence="1" id="KW-1133">Transmembrane helix</keyword>
<evidence type="ECO:0000313" key="6">
    <source>
        <dbReference type="Proteomes" id="UP001597267"/>
    </source>
</evidence>
<feature type="domain" description="WxL Interacting Protein peptidoglycan binding" evidence="3">
    <location>
        <begin position="32"/>
        <end position="154"/>
    </location>
</feature>
<evidence type="ECO:0000259" key="3">
    <source>
        <dbReference type="Pfam" id="PF06030"/>
    </source>
</evidence>
<feature type="chain" id="PRO_5047344495" evidence="2">
    <location>
        <begin position="27"/>
        <end position="340"/>
    </location>
</feature>
<evidence type="ECO:0000256" key="1">
    <source>
        <dbReference type="SAM" id="Phobius"/>
    </source>
</evidence>
<dbReference type="Pfam" id="PF11797">
    <property type="entry name" value="WxLIP_HBD"/>
    <property type="match status" value="1"/>
</dbReference>
<organism evidence="5 6">
    <name type="scientific">Agrilactobacillus yilanensis</name>
    <dbReference type="NCBI Taxonomy" id="2485997"/>
    <lineage>
        <taxon>Bacteria</taxon>
        <taxon>Bacillati</taxon>
        <taxon>Bacillota</taxon>
        <taxon>Bacilli</taxon>
        <taxon>Lactobacillales</taxon>
        <taxon>Lactobacillaceae</taxon>
        <taxon>Agrilactobacillus</taxon>
    </lineage>
</organism>
<evidence type="ECO:0000313" key="5">
    <source>
        <dbReference type="EMBL" id="MFD1671471.1"/>
    </source>
</evidence>
<keyword evidence="1" id="KW-0812">Transmembrane</keyword>
<sequence length="340" mass="37360">MKKWLISLGIGLLAFFCFALPQTVHAANSADFTAEAIPAAGQTDPKLDYFSLSVASNQIYPLTATVENLSSTETLDFSAQLITATTSSHGAINYTPTKLKRDPSAKVVLPELAVDGVNQQNFTIGPKQKQTITFNLKIPADGITGTVLGSIYIHRLDSPNQKKSSLTIDNQFAMVLPVAITQGPPVEIIPNLTLAGVTQTNIAGHAALIADIHNASPVLFGQIQLNAKILQDNKTVLTQTDHNFQMAPNSTLGYNLLMPDKPLPKGRYLLKIRLTSGQKTFNLSKNFQITTTNPQQIKHPLLRHTQNKPTFLIWLILSLILLILLIALLWFLLKRQHHKH</sequence>
<gene>
    <name evidence="5" type="ORF">ACFQ5M_05125</name>
</gene>
<dbReference type="InterPro" id="IPR010317">
    <property type="entry name" value="WxLIP_PGBD"/>
</dbReference>
<proteinExistence type="predicted"/>
<name>A0ABW4J5F1_9LACO</name>
<accession>A0ABW4J5F1</accession>
<feature type="signal peptide" evidence="2">
    <location>
        <begin position="1"/>
        <end position="26"/>
    </location>
</feature>
<dbReference type="EMBL" id="JBHTOP010000011">
    <property type="protein sequence ID" value="MFD1671471.1"/>
    <property type="molecule type" value="Genomic_DNA"/>
</dbReference>
<dbReference type="InterPro" id="IPR021759">
    <property type="entry name" value="WxLIP_HBD"/>
</dbReference>
<keyword evidence="1" id="KW-0472">Membrane</keyword>
<evidence type="ECO:0000259" key="4">
    <source>
        <dbReference type="Pfam" id="PF11797"/>
    </source>
</evidence>
<dbReference type="RefSeq" id="WP_164507078.1">
    <property type="nucleotide sequence ID" value="NZ_JBHTOP010000011.1"/>
</dbReference>
<dbReference type="Proteomes" id="UP001597267">
    <property type="component" value="Unassembled WGS sequence"/>
</dbReference>
<keyword evidence="2" id="KW-0732">Signal</keyword>
<protein>
    <submittedName>
        <fullName evidence="5">WxL protein host-binding domain-containing protein</fullName>
    </submittedName>
</protein>
<dbReference type="Pfam" id="PF06030">
    <property type="entry name" value="WxLIP_PGBD"/>
    <property type="match status" value="1"/>
</dbReference>
<reference evidence="6" key="1">
    <citation type="journal article" date="2019" name="Int. J. Syst. Evol. Microbiol.">
        <title>The Global Catalogue of Microorganisms (GCM) 10K type strain sequencing project: providing services to taxonomists for standard genome sequencing and annotation.</title>
        <authorList>
            <consortium name="The Broad Institute Genomics Platform"/>
            <consortium name="The Broad Institute Genome Sequencing Center for Infectious Disease"/>
            <person name="Wu L."/>
            <person name="Ma J."/>
        </authorList>
    </citation>
    <scope>NUCLEOTIDE SEQUENCE [LARGE SCALE GENOMIC DNA]</scope>
    <source>
        <strain evidence="6">CCM 8896</strain>
    </source>
</reference>
<feature type="transmembrane region" description="Helical" evidence="1">
    <location>
        <begin position="311"/>
        <end position="333"/>
    </location>
</feature>
<comment type="caution">
    <text evidence="5">The sequence shown here is derived from an EMBL/GenBank/DDBJ whole genome shotgun (WGS) entry which is preliminary data.</text>
</comment>
<feature type="domain" description="WxL Interacting Protein host binding" evidence="4">
    <location>
        <begin position="164"/>
        <end position="297"/>
    </location>
</feature>
<evidence type="ECO:0000256" key="2">
    <source>
        <dbReference type="SAM" id="SignalP"/>
    </source>
</evidence>
<keyword evidence="6" id="KW-1185">Reference proteome</keyword>